<dbReference type="SUPFAM" id="SSF160443">
    <property type="entry name" value="SMR domain-like"/>
    <property type="match status" value="1"/>
</dbReference>
<evidence type="ECO:0000259" key="2">
    <source>
        <dbReference type="PROSITE" id="PS50828"/>
    </source>
</evidence>
<dbReference type="Gene3D" id="3.30.1370.110">
    <property type="match status" value="1"/>
</dbReference>
<feature type="compositionally biased region" description="Basic and acidic residues" evidence="1">
    <location>
        <begin position="37"/>
        <end position="46"/>
    </location>
</feature>
<dbReference type="InterPro" id="IPR002625">
    <property type="entry name" value="Smr_dom"/>
</dbReference>
<dbReference type="GO" id="GO:0004519">
    <property type="term" value="F:endonuclease activity"/>
    <property type="evidence" value="ECO:0007669"/>
    <property type="project" value="UniProtKB-KW"/>
</dbReference>
<dbReference type="SMART" id="SM00463">
    <property type="entry name" value="SMR"/>
    <property type="match status" value="1"/>
</dbReference>
<dbReference type="EMBL" id="QUMO01000001">
    <property type="protein sequence ID" value="REF89517.1"/>
    <property type="molecule type" value="Genomic_DNA"/>
</dbReference>
<name>A0A3D9Z339_9HYPH</name>
<evidence type="ECO:0000313" key="4">
    <source>
        <dbReference type="Proteomes" id="UP000256900"/>
    </source>
</evidence>
<dbReference type="PANTHER" id="PTHR35562:SF2">
    <property type="entry name" value="DNA ENDONUCLEASE SMRA-RELATED"/>
    <property type="match status" value="1"/>
</dbReference>
<dbReference type="OrthoDB" id="7165597at2"/>
<dbReference type="RefSeq" id="WP_115835273.1">
    <property type="nucleotide sequence ID" value="NZ_CP025086.1"/>
</dbReference>
<dbReference type="Proteomes" id="UP000256900">
    <property type="component" value="Unassembled WGS sequence"/>
</dbReference>
<evidence type="ECO:0000256" key="1">
    <source>
        <dbReference type="SAM" id="MobiDB-lite"/>
    </source>
</evidence>
<feature type="region of interest" description="Disordered" evidence="1">
    <location>
        <begin position="30"/>
        <end position="73"/>
    </location>
</feature>
<keyword evidence="4" id="KW-1185">Reference proteome</keyword>
<keyword evidence="3" id="KW-0540">Nuclease</keyword>
<organism evidence="3 4">
    <name type="scientific">Methylovirgula ligni</name>
    <dbReference type="NCBI Taxonomy" id="569860"/>
    <lineage>
        <taxon>Bacteria</taxon>
        <taxon>Pseudomonadati</taxon>
        <taxon>Pseudomonadota</taxon>
        <taxon>Alphaproteobacteria</taxon>
        <taxon>Hyphomicrobiales</taxon>
        <taxon>Beijerinckiaceae</taxon>
        <taxon>Methylovirgula</taxon>
    </lineage>
</organism>
<comment type="caution">
    <text evidence="3">The sequence shown here is derived from an EMBL/GenBank/DDBJ whole genome shotgun (WGS) entry which is preliminary data.</text>
</comment>
<dbReference type="PROSITE" id="PS50828">
    <property type="entry name" value="SMR"/>
    <property type="match status" value="1"/>
</dbReference>
<keyword evidence="3" id="KW-0255">Endonuclease</keyword>
<keyword evidence="3" id="KW-0378">Hydrolase</keyword>
<accession>A0A3D9Z339</accession>
<evidence type="ECO:0000313" key="3">
    <source>
        <dbReference type="EMBL" id="REF89517.1"/>
    </source>
</evidence>
<proteinExistence type="predicted"/>
<reference evidence="3 4" key="1">
    <citation type="submission" date="2018-08" db="EMBL/GenBank/DDBJ databases">
        <title>Genomic Encyclopedia of Type Strains, Phase IV (KMG-IV): sequencing the most valuable type-strain genomes for metagenomic binning, comparative biology and taxonomic classification.</title>
        <authorList>
            <person name="Goeker M."/>
        </authorList>
    </citation>
    <scope>NUCLEOTIDE SEQUENCE [LARGE SCALE GENOMIC DNA]</scope>
    <source>
        <strain evidence="3 4">BW863</strain>
    </source>
</reference>
<protein>
    <submittedName>
        <fullName evidence="3">DNA-nicking Smr family endonuclease</fullName>
    </submittedName>
</protein>
<dbReference type="PANTHER" id="PTHR35562">
    <property type="entry name" value="DNA ENDONUCLEASE SMRA-RELATED"/>
    <property type="match status" value="1"/>
</dbReference>
<sequence>MSIRETLRPLSDEEITLWLTVTRSISRRPGAAAPELPLRKPEKSEKIAASPAAAPTPFNVTPKPAPRPAVPGLAPLERRARQKLARGHMPVDAALDLHGLRQHEAHPALHGFLLRAQHQGAKIVLVVTGKGERAAEGGESAGVLRRAVPIWLRAPEWRGLVVGFEEAARHHGGTGALYVRIRRHDRI</sequence>
<dbReference type="InterPro" id="IPR036063">
    <property type="entry name" value="Smr_dom_sf"/>
</dbReference>
<feature type="domain" description="Smr" evidence="2">
    <location>
        <begin position="95"/>
        <end position="182"/>
    </location>
</feature>
<dbReference type="AlphaFoldDB" id="A0A3D9Z339"/>
<dbReference type="Pfam" id="PF01713">
    <property type="entry name" value="Smr"/>
    <property type="match status" value="1"/>
</dbReference>
<gene>
    <name evidence="3" type="ORF">DES32_0739</name>
</gene>